<dbReference type="PANTHER" id="PTHR21600">
    <property type="entry name" value="MITOCHONDRIAL RNA PSEUDOURIDINE SYNTHASE"/>
    <property type="match status" value="1"/>
</dbReference>
<dbReference type="GO" id="GO:0160140">
    <property type="term" value="F:23S rRNA pseudouridine(1911/1915/1917) synthase activity"/>
    <property type="evidence" value="ECO:0007669"/>
    <property type="project" value="UniProtKB-EC"/>
</dbReference>
<feature type="domain" description="Pseudouridine synthase RsuA/RluA-like" evidence="3">
    <location>
        <begin position="19"/>
        <end position="175"/>
    </location>
</feature>
<evidence type="ECO:0000313" key="4">
    <source>
        <dbReference type="EMBL" id="NIK73632.1"/>
    </source>
</evidence>
<evidence type="ECO:0000313" key="5">
    <source>
        <dbReference type="Proteomes" id="UP000537126"/>
    </source>
</evidence>
<dbReference type="InterPro" id="IPR006224">
    <property type="entry name" value="PsdUridine_synth_RluA-like_CS"/>
</dbReference>
<gene>
    <name evidence="4" type="ORF">FHS56_001145</name>
</gene>
<evidence type="ECO:0000256" key="1">
    <source>
        <dbReference type="ARBA" id="ARBA00010876"/>
    </source>
</evidence>
<keyword evidence="5" id="KW-1185">Reference proteome</keyword>
<protein>
    <submittedName>
        <fullName evidence="4">23S rRNA pseudouridine1911/1915/1917 synthase</fullName>
        <ecNumber evidence="4">5.4.99.23</ecNumber>
    </submittedName>
</protein>
<dbReference type="GO" id="GO:0003723">
    <property type="term" value="F:RNA binding"/>
    <property type="evidence" value="ECO:0007669"/>
    <property type="project" value="InterPro"/>
</dbReference>
<dbReference type="Proteomes" id="UP000537126">
    <property type="component" value="Unassembled WGS sequence"/>
</dbReference>
<evidence type="ECO:0000259" key="3">
    <source>
        <dbReference type="Pfam" id="PF00849"/>
    </source>
</evidence>
<dbReference type="AlphaFoldDB" id="A0A846MQI2"/>
<comment type="similarity">
    <text evidence="1">Belongs to the pseudouridine synthase RluA family.</text>
</comment>
<dbReference type="PROSITE" id="PS01129">
    <property type="entry name" value="PSI_RLU"/>
    <property type="match status" value="1"/>
</dbReference>
<dbReference type="Gene3D" id="3.30.2350.10">
    <property type="entry name" value="Pseudouridine synthase"/>
    <property type="match status" value="1"/>
</dbReference>
<reference evidence="4 5" key="1">
    <citation type="submission" date="2020-03" db="EMBL/GenBank/DDBJ databases">
        <title>Genomic Encyclopedia of Type Strains, Phase IV (KMG-IV): sequencing the most valuable type-strain genomes for metagenomic binning, comparative biology and taxonomic classification.</title>
        <authorList>
            <person name="Goeker M."/>
        </authorList>
    </citation>
    <scope>NUCLEOTIDE SEQUENCE [LARGE SCALE GENOMIC DNA]</scope>
    <source>
        <strain evidence="4 5">DSM 5718</strain>
    </source>
</reference>
<dbReference type="CDD" id="cd02869">
    <property type="entry name" value="PseudoU_synth_RluA_like"/>
    <property type="match status" value="1"/>
</dbReference>
<dbReference type="PANTHER" id="PTHR21600:SF83">
    <property type="entry name" value="PSEUDOURIDYLATE SYNTHASE RPUSD4, MITOCHONDRIAL"/>
    <property type="match status" value="1"/>
</dbReference>
<dbReference type="EMBL" id="JAASRN010000002">
    <property type="protein sequence ID" value="NIK73632.1"/>
    <property type="molecule type" value="Genomic_DNA"/>
</dbReference>
<dbReference type="InterPro" id="IPR020103">
    <property type="entry name" value="PsdUridine_synth_cat_dom_sf"/>
</dbReference>
<evidence type="ECO:0000256" key="2">
    <source>
        <dbReference type="ARBA" id="ARBA00023235"/>
    </source>
</evidence>
<comment type="caution">
    <text evidence="4">The sequence shown here is derived from an EMBL/GenBank/DDBJ whole genome shotgun (WGS) entry which is preliminary data.</text>
</comment>
<dbReference type="SUPFAM" id="SSF55120">
    <property type="entry name" value="Pseudouridine synthase"/>
    <property type="match status" value="1"/>
</dbReference>
<dbReference type="InterPro" id="IPR050188">
    <property type="entry name" value="RluA_PseudoU_synthase"/>
</dbReference>
<sequence length="249" mass="29197">MSMELMNKYPFSVVYEDNHLIIVNKPAGMLVQGDHTGDTPLSEYVKAYIKEKYEKPGNVFLGTIHRIDRPVSGLVMFARTSKTLERMNEMLRKHKIQKKYWAVVRQRPPKKYGRLVNWLVKDSEKNQVTVYDYPRNDAQKAETSYRIVGKLNHYYLLEVEPHTGRPHQIRAQLAHMGCPIRGDVKYGYPKPNEDQCINLHARRLYFIHPVRKTPLVCVAAVPPQAFWEEFLTLDDEKVKPEHLDFRYEG</sequence>
<accession>A0A846MQI2</accession>
<dbReference type="Pfam" id="PF00849">
    <property type="entry name" value="PseudoU_synth_2"/>
    <property type="match status" value="1"/>
</dbReference>
<name>A0A846MQI2_9BACT</name>
<dbReference type="InterPro" id="IPR006145">
    <property type="entry name" value="PsdUridine_synth_RsuA/RluA"/>
</dbReference>
<proteinExistence type="inferred from homology"/>
<dbReference type="GO" id="GO:0006396">
    <property type="term" value="P:RNA processing"/>
    <property type="evidence" value="ECO:0007669"/>
    <property type="project" value="UniProtKB-ARBA"/>
</dbReference>
<dbReference type="EC" id="5.4.99.23" evidence="4"/>
<keyword evidence="2 4" id="KW-0413">Isomerase</keyword>
<dbReference type="GO" id="GO:0001522">
    <property type="term" value="P:pseudouridine synthesis"/>
    <property type="evidence" value="ECO:0007669"/>
    <property type="project" value="InterPro"/>
</dbReference>
<organism evidence="4 5">
    <name type="scientific">Thermonema lapsum</name>
    <dbReference type="NCBI Taxonomy" id="28195"/>
    <lineage>
        <taxon>Bacteria</taxon>
        <taxon>Pseudomonadati</taxon>
        <taxon>Bacteroidota</taxon>
        <taxon>Cytophagia</taxon>
        <taxon>Cytophagales</taxon>
        <taxon>Thermonemataceae</taxon>
        <taxon>Thermonema</taxon>
    </lineage>
</organism>